<name>A0A1I6KD24_9FLAO</name>
<dbReference type="AlphaFoldDB" id="A0A1I6KD24"/>
<evidence type="ECO:0000313" key="2">
    <source>
        <dbReference type="Proteomes" id="UP000199462"/>
    </source>
</evidence>
<protein>
    <submittedName>
        <fullName evidence="1">Uncharacterized protein</fullName>
    </submittedName>
</protein>
<gene>
    <name evidence="1" type="ORF">SAMN04488010_3576</name>
</gene>
<reference evidence="2" key="1">
    <citation type="submission" date="2016-10" db="EMBL/GenBank/DDBJ databases">
        <authorList>
            <person name="Varghese N."/>
            <person name="Submissions S."/>
        </authorList>
    </citation>
    <scope>NUCLEOTIDE SEQUENCE [LARGE SCALE GENOMIC DNA]</scope>
    <source>
        <strain evidence="2">DSM 19891</strain>
    </source>
</reference>
<dbReference type="Proteomes" id="UP000199462">
    <property type="component" value="Unassembled WGS sequence"/>
</dbReference>
<accession>A0A1I6KD24</accession>
<dbReference type="RefSeq" id="WP_091905162.1">
    <property type="nucleotide sequence ID" value="NZ_FOYX01000004.1"/>
</dbReference>
<dbReference type="STRING" id="440514.SAMN04488010_3576"/>
<proteinExistence type="predicted"/>
<dbReference type="EMBL" id="FOYX01000004">
    <property type="protein sequence ID" value="SFR89101.1"/>
    <property type="molecule type" value="Genomic_DNA"/>
</dbReference>
<keyword evidence="2" id="KW-1185">Reference proteome</keyword>
<organism evidence="1 2">
    <name type="scientific">Maribacter stanieri</name>
    <dbReference type="NCBI Taxonomy" id="440514"/>
    <lineage>
        <taxon>Bacteria</taxon>
        <taxon>Pseudomonadati</taxon>
        <taxon>Bacteroidota</taxon>
        <taxon>Flavobacteriia</taxon>
        <taxon>Flavobacteriales</taxon>
        <taxon>Flavobacteriaceae</taxon>
        <taxon>Maribacter</taxon>
    </lineage>
</organism>
<sequence>MKTSLFFKSSLFLLLYACGESKILNFERDGISFTTPKEWEITEQENKDDQGYLSIEKDGFDSSGFITMTWLTVK</sequence>
<evidence type="ECO:0000313" key="1">
    <source>
        <dbReference type="EMBL" id="SFR89101.1"/>
    </source>
</evidence>